<dbReference type="AlphaFoldDB" id="A0A427YCB8"/>
<comment type="similarity">
    <text evidence="1 4">Belongs to the glycosyl hydrolase 5 (cellulase A) family.</text>
</comment>
<dbReference type="OrthoDB" id="62120at2759"/>
<evidence type="ECO:0000256" key="5">
    <source>
        <dbReference type="SAM" id="SignalP"/>
    </source>
</evidence>
<proteinExistence type="inferred from homology"/>
<evidence type="ECO:0000313" key="7">
    <source>
        <dbReference type="EMBL" id="RSH88775.1"/>
    </source>
</evidence>
<dbReference type="Gene3D" id="3.20.20.80">
    <property type="entry name" value="Glycosidases"/>
    <property type="match status" value="2"/>
</dbReference>
<keyword evidence="5" id="KW-0732">Signal</keyword>
<dbReference type="PANTHER" id="PTHR31297:SF42">
    <property type="entry name" value="GLYCOSIDE HYDROLASE FAMILY 5 DOMAIN-CONTAINING PROTEIN"/>
    <property type="match status" value="1"/>
</dbReference>
<keyword evidence="2 4" id="KW-0378">Hydrolase</keyword>
<dbReference type="GO" id="GO:0009986">
    <property type="term" value="C:cell surface"/>
    <property type="evidence" value="ECO:0007669"/>
    <property type="project" value="TreeGrafter"/>
</dbReference>
<comment type="caution">
    <text evidence="7">The sequence shown here is derived from an EMBL/GenBank/DDBJ whole genome shotgun (WGS) entry which is preliminary data.</text>
</comment>
<dbReference type="InterPro" id="IPR017853">
    <property type="entry name" value="GH"/>
</dbReference>
<protein>
    <submittedName>
        <fullName evidence="7">Exo-1,3-beta-glucanase</fullName>
    </submittedName>
</protein>
<dbReference type="Pfam" id="PF00150">
    <property type="entry name" value="Cellulase"/>
    <property type="match status" value="1"/>
</dbReference>
<dbReference type="SUPFAM" id="SSF51445">
    <property type="entry name" value="(Trans)glycosidases"/>
    <property type="match status" value="1"/>
</dbReference>
<feature type="domain" description="Glycoside hydrolase family 5" evidence="6">
    <location>
        <begin position="86"/>
        <end position="179"/>
    </location>
</feature>
<dbReference type="GO" id="GO:0005576">
    <property type="term" value="C:extracellular region"/>
    <property type="evidence" value="ECO:0007669"/>
    <property type="project" value="TreeGrafter"/>
</dbReference>
<name>A0A427YCB8_9TREE</name>
<gene>
    <name evidence="7" type="primary">EXG1_1</name>
    <name evidence="7" type="ORF">EHS25_003003</name>
</gene>
<feature type="signal peptide" evidence="5">
    <location>
        <begin position="1"/>
        <end position="18"/>
    </location>
</feature>
<keyword evidence="8" id="KW-1185">Reference proteome</keyword>
<evidence type="ECO:0000313" key="8">
    <source>
        <dbReference type="Proteomes" id="UP000279259"/>
    </source>
</evidence>
<evidence type="ECO:0000256" key="2">
    <source>
        <dbReference type="ARBA" id="ARBA00022801"/>
    </source>
</evidence>
<feature type="chain" id="PRO_5019265142" evidence="5">
    <location>
        <begin position="19"/>
        <end position="394"/>
    </location>
</feature>
<dbReference type="Proteomes" id="UP000279259">
    <property type="component" value="Unassembled WGS sequence"/>
</dbReference>
<sequence length="394" mass="43686">MLASSLVALASLLAPLAALRVNATPLAERGVNVGWPYGSEKIRGVNIGGWLVIEPFITPSLFQNTGNDAIVDEWTFGQYQDYNTAQNALVNHWNSWITEDDFAQIAAAGLNHVRIPIGYWAYDISAGEPYHQGQAQYLDNAIGWARNHGLKVLIDLHGAPGSQNGYDNSGHRGSATWDQDPNNVLRTKNIIQSLSLKYSDPSYWQVGSASKSGLAIAIHDAFQSLSYWNNYMTEPTFEDVFLDTHNYQVFNQDYQTWTQAQHISGICSQAGNYASSPLWLVVGEWSLASSDCAQWVNGRGLGARMDGSYPGSYYVNSCNGLSGSSSTWSSDYKTFLRKFYDAQTQVYENNGQGWIMWTWKTETSEDWSYQAGLAGGWIPSDPTNHQYSVQTLCG</sequence>
<accession>A0A427YCB8</accession>
<dbReference type="EMBL" id="RSCD01000016">
    <property type="protein sequence ID" value="RSH88775.1"/>
    <property type="molecule type" value="Genomic_DNA"/>
</dbReference>
<dbReference type="InterPro" id="IPR050386">
    <property type="entry name" value="Glycosyl_hydrolase_5"/>
</dbReference>
<dbReference type="InterPro" id="IPR001547">
    <property type="entry name" value="Glyco_hydro_5"/>
</dbReference>
<evidence type="ECO:0000256" key="1">
    <source>
        <dbReference type="ARBA" id="ARBA00005641"/>
    </source>
</evidence>
<dbReference type="GO" id="GO:0008422">
    <property type="term" value="F:beta-glucosidase activity"/>
    <property type="evidence" value="ECO:0007669"/>
    <property type="project" value="TreeGrafter"/>
</dbReference>
<dbReference type="PANTHER" id="PTHR31297">
    <property type="entry name" value="GLUCAN ENDO-1,6-BETA-GLUCOSIDASE B"/>
    <property type="match status" value="1"/>
</dbReference>
<dbReference type="STRING" id="1890683.A0A427YCB8"/>
<organism evidence="7 8">
    <name type="scientific">Saitozyma podzolica</name>
    <dbReference type="NCBI Taxonomy" id="1890683"/>
    <lineage>
        <taxon>Eukaryota</taxon>
        <taxon>Fungi</taxon>
        <taxon>Dikarya</taxon>
        <taxon>Basidiomycota</taxon>
        <taxon>Agaricomycotina</taxon>
        <taxon>Tremellomycetes</taxon>
        <taxon>Tremellales</taxon>
        <taxon>Trimorphomycetaceae</taxon>
        <taxon>Saitozyma</taxon>
    </lineage>
</organism>
<evidence type="ECO:0000256" key="3">
    <source>
        <dbReference type="ARBA" id="ARBA00023295"/>
    </source>
</evidence>
<keyword evidence="3 4" id="KW-0326">Glycosidase</keyword>
<reference evidence="7 8" key="1">
    <citation type="submission" date="2018-11" db="EMBL/GenBank/DDBJ databases">
        <title>Genome sequence of Saitozyma podzolica DSM 27192.</title>
        <authorList>
            <person name="Aliyu H."/>
            <person name="Gorte O."/>
            <person name="Ochsenreither K."/>
        </authorList>
    </citation>
    <scope>NUCLEOTIDE SEQUENCE [LARGE SCALE GENOMIC DNA]</scope>
    <source>
        <strain evidence="7 8">DSM 27192</strain>
    </source>
</reference>
<dbReference type="GO" id="GO:0009251">
    <property type="term" value="P:glucan catabolic process"/>
    <property type="evidence" value="ECO:0007669"/>
    <property type="project" value="TreeGrafter"/>
</dbReference>
<evidence type="ECO:0000256" key="4">
    <source>
        <dbReference type="RuleBase" id="RU361153"/>
    </source>
</evidence>
<evidence type="ECO:0000259" key="6">
    <source>
        <dbReference type="Pfam" id="PF00150"/>
    </source>
</evidence>